<keyword evidence="2" id="KW-0560">Oxidoreductase</keyword>
<reference evidence="4 5" key="1">
    <citation type="submission" date="2019-01" db="EMBL/GenBank/DDBJ databases">
        <title>Sequencing of cultivated peanut Arachis hypogaea provides insights into genome evolution and oil improvement.</title>
        <authorList>
            <person name="Chen X."/>
        </authorList>
    </citation>
    <scope>NUCLEOTIDE SEQUENCE [LARGE SCALE GENOMIC DNA]</scope>
    <source>
        <strain evidence="5">cv. Fuhuasheng</strain>
        <tissue evidence="4">Leaves</tissue>
    </source>
</reference>
<protein>
    <recommendedName>
        <fullName evidence="3">NADP-dependent oxidoreductase domain-containing protein</fullName>
    </recommendedName>
</protein>
<dbReference type="STRING" id="3818.A0A444YKJ2"/>
<keyword evidence="5" id="KW-1185">Reference proteome</keyword>
<dbReference type="SUPFAM" id="SSF51430">
    <property type="entry name" value="NAD(P)-linked oxidoreductase"/>
    <property type="match status" value="1"/>
</dbReference>
<accession>A0A444YKJ2</accession>
<dbReference type="Proteomes" id="UP000289738">
    <property type="component" value="Chromosome B06"/>
</dbReference>
<dbReference type="PANTHER" id="PTHR43625:SF40">
    <property type="entry name" value="ALDO-KETO REDUCTASE YAKC [NADP(+)]"/>
    <property type="match status" value="1"/>
</dbReference>
<comment type="caution">
    <text evidence="4">The sequence shown here is derived from an EMBL/GenBank/DDBJ whole genome shotgun (WGS) entry which is preliminary data.</text>
</comment>
<evidence type="ECO:0000256" key="1">
    <source>
        <dbReference type="ARBA" id="ARBA00022857"/>
    </source>
</evidence>
<dbReference type="InterPro" id="IPR036812">
    <property type="entry name" value="NAD(P)_OxRdtase_dom_sf"/>
</dbReference>
<evidence type="ECO:0000256" key="2">
    <source>
        <dbReference type="ARBA" id="ARBA00023002"/>
    </source>
</evidence>
<dbReference type="EMBL" id="SDMP01000016">
    <property type="protein sequence ID" value="RYR02418.1"/>
    <property type="molecule type" value="Genomic_DNA"/>
</dbReference>
<proteinExistence type="predicted"/>
<sequence>MAEAQRITPTVVNLGSQGNLVSKLGLGCMGLTRTYNDHLLEDQGISIVKHAFNKGITFFDTADVYGADANELLLAKNNTSNQDGIWRANKGKKMEAN</sequence>
<evidence type="ECO:0000313" key="5">
    <source>
        <dbReference type="Proteomes" id="UP000289738"/>
    </source>
</evidence>
<dbReference type="Pfam" id="PF00248">
    <property type="entry name" value="Aldo_ket_red"/>
    <property type="match status" value="1"/>
</dbReference>
<dbReference type="InterPro" id="IPR050791">
    <property type="entry name" value="Aldo-Keto_reductase"/>
</dbReference>
<dbReference type="GO" id="GO:0016491">
    <property type="term" value="F:oxidoreductase activity"/>
    <property type="evidence" value="ECO:0007669"/>
    <property type="project" value="UniProtKB-KW"/>
</dbReference>
<keyword evidence="1" id="KW-0521">NADP</keyword>
<dbReference type="AlphaFoldDB" id="A0A444YKJ2"/>
<name>A0A444YKJ2_ARAHY</name>
<dbReference type="PANTHER" id="PTHR43625">
    <property type="entry name" value="AFLATOXIN B1 ALDEHYDE REDUCTASE"/>
    <property type="match status" value="1"/>
</dbReference>
<evidence type="ECO:0000313" key="4">
    <source>
        <dbReference type="EMBL" id="RYR02418.1"/>
    </source>
</evidence>
<feature type="domain" description="NADP-dependent oxidoreductase" evidence="3">
    <location>
        <begin position="23"/>
        <end position="77"/>
    </location>
</feature>
<gene>
    <name evidence="4" type="ORF">Ahy_B06g081211</name>
</gene>
<dbReference type="GO" id="GO:0005737">
    <property type="term" value="C:cytoplasm"/>
    <property type="evidence" value="ECO:0007669"/>
    <property type="project" value="TreeGrafter"/>
</dbReference>
<evidence type="ECO:0000259" key="3">
    <source>
        <dbReference type="Pfam" id="PF00248"/>
    </source>
</evidence>
<dbReference type="Gene3D" id="3.20.20.100">
    <property type="entry name" value="NADP-dependent oxidoreductase domain"/>
    <property type="match status" value="1"/>
</dbReference>
<organism evidence="4 5">
    <name type="scientific">Arachis hypogaea</name>
    <name type="common">Peanut</name>
    <dbReference type="NCBI Taxonomy" id="3818"/>
    <lineage>
        <taxon>Eukaryota</taxon>
        <taxon>Viridiplantae</taxon>
        <taxon>Streptophyta</taxon>
        <taxon>Embryophyta</taxon>
        <taxon>Tracheophyta</taxon>
        <taxon>Spermatophyta</taxon>
        <taxon>Magnoliopsida</taxon>
        <taxon>eudicotyledons</taxon>
        <taxon>Gunneridae</taxon>
        <taxon>Pentapetalae</taxon>
        <taxon>rosids</taxon>
        <taxon>fabids</taxon>
        <taxon>Fabales</taxon>
        <taxon>Fabaceae</taxon>
        <taxon>Papilionoideae</taxon>
        <taxon>50 kb inversion clade</taxon>
        <taxon>dalbergioids sensu lato</taxon>
        <taxon>Dalbergieae</taxon>
        <taxon>Pterocarpus clade</taxon>
        <taxon>Arachis</taxon>
    </lineage>
</organism>
<dbReference type="InterPro" id="IPR023210">
    <property type="entry name" value="NADP_OxRdtase_dom"/>
</dbReference>